<keyword evidence="4" id="KW-1185">Reference proteome</keyword>
<dbReference type="Proteomes" id="UP000016930">
    <property type="component" value="Unassembled WGS sequence"/>
</dbReference>
<protein>
    <recommendedName>
        <fullName evidence="2">DUF6699 domain-containing protein</fullName>
    </recommendedName>
</protein>
<organism evidence="3 4">
    <name type="scientific">Ceriporiopsis subvermispora (strain B)</name>
    <name type="common">White-rot fungus</name>
    <name type="synonym">Gelatoporia subvermispora</name>
    <dbReference type="NCBI Taxonomy" id="914234"/>
    <lineage>
        <taxon>Eukaryota</taxon>
        <taxon>Fungi</taxon>
        <taxon>Dikarya</taxon>
        <taxon>Basidiomycota</taxon>
        <taxon>Agaricomycotina</taxon>
        <taxon>Agaricomycetes</taxon>
        <taxon>Polyporales</taxon>
        <taxon>Gelatoporiaceae</taxon>
        <taxon>Gelatoporia</taxon>
    </lineage>
</organism>
<name>M2PHV3_CERS8</name>
<dbReference type="HOGENOM" id="CLU_057883_0_0_1"/>
<feature type="compositionally biased region" description="Low complexity" evidence="1">
    <location>
        <begin position="125"/>
        <end position="147"/>
    </location>
</feature>
<dbReference type="OrthoDB" id="3265169at2759"/>
<dbReference type="InterPro" id="IPR046522">
    <property type="entry name" value="DUF6699"/>
</dbReference>
<feature type="region of interest" description="Disordered" evidence="1">
    <location>
        <begin position="1"/>
        <end position="30"/>
    </location>
</feature>
<proteinExistence type="predicted"/>
<feature type="region of interest" description="Disordered" evidence="1">
    <location>
        <begin position="99"/>
        <end position="160"/>
    </location>
</feature>
<dbReference type="AlphaFoldDB" id="M2PHV3"/>
<accession>M2PHV3</accession>
<dbReference type="STRING" id="914234.M2PHV3"/>
<evidence type="ECO:0000256" key="1">
    <source>
        <dbReference type="SAM" id="MobiDB-lite"/>
    </source>
</evidence>
<evidence type="ECO:0000259" key="2">
    <source>
        <dbReference type="Pfam" id="PF20415"/>
    </source>
</evidence>
<dbReference type="EMBL" id="KB445800">
    <property type="protein sequence ID" value="EMD35679.1"/>
    <property type="molecule type" value="Genomic_DNA"/>
</dbReference>
<evidence type="ECO:0000313" key="4">
    <source>
        <dbReference type="Proteomes" id="UP000016930"/>
    </source>
</evidence>
<gene>
    <name evidence="3" type="ORF">CERSUDRAFT_116411</name>
</gene>
<evidence type="ECO:0000313" key="3">
    <source>
        <dbReference type="EMBL" id="EMD35679.1"/>
    </source>
</evidence>
<sequence>MADDWPDMPPLVEQPSIVDGYPDTSRDHTSQYVPATLSQPAFAPGWGAPALASSATWGGYGQPPEWAMPVPAPGTPFHPAVAAPAMAFPHPAFLTPAGGGWAPPPKSPEPDSYSFPSSASLRPLSPFSNSGPSTPSSGNSNISRSYSMRSMHTGNHMRPPREWRADFNMPGALGRGIGTLLGRRRGSVSDIADSPQASRAKLHTYIRYSIVNTPMYYDLRSMWTSVRFRALTHHANSWDFTRFACEPPVPVMRLYSNHYPWFIDVMSGNPSGVNLQELFSAVYSNMMTQISHADLYNKEMDESTRQHIEQAYFRRCRTEEERLRGILRVDFLQGRIIWEGLVRGKDGMWEMKLRKL</sequence>
<feature type="domain" description="DUF6699" evidence="2">
    <location>
        <begin position="216"/>
        <end position="347"/>
    </location>
</feature>
<reference evidence="3 4" key="1">
    <citation type="journal article" date="2012" name="Proc. Natl. Acad. Sci. U.S.A.">
        <title>Comparative genomics of Ceriporiopsis subvermispora and Phanerochaete chrysosporium provide insight into selective ligninolysis.</title>
        <authorList>
            <person name="Fernandez-Fueyo E."/>
            <person name="Ruiz-Duenas F.J."/>
            <person name="Ferreira P."/>
            <person name="Floudas D."/>
            <person name="Hibbett D.S."/>
            <person name="Canessa P."/>
            <person name="Larrondo L.F."/>
            <person name="James T.Y."/>
            <person name="Seelenfreund D."/>
            <person name="Lobos S."/>
            <person name="Polanco R."/>
            <person name="Tello M."/>
            <person name="Honda Y."/>
            <person name="Watanabe T."/>
            <person name="Watanabe T."/>
            <person name="Ryu J.S."/>
            <person name="Kubicek C.P."/>
            <person name="Schmoll M."/>
            <person name="Gaskell J."/>
            <person name="Hammel K.E."/>
            <person name="St John F.J."/>
            <person name="Vanden Wymelenberg A."/>
            <person name="Sabat G."/>
            <person name="Splinter BonDurant S."/>
            <person name="Syed K."/>
            <person name="Yadav J.S."/>
            <person name="Doddapaneni H."/>
            <person name="Subramanian V."/>
            <person name="Lavin J.L."/>
            <person name="Oguiza J.A."/>
            <person name="Perez G."/>
            <person name="Pisabarro A.G."/>
            <person name="Ramirez L."/>
            <person name="Santoyo F."/>
            <person name="Master E."/>
            <person name="Coutinho P.M."/>
            <person name="Henrissat B."/>
            <person name="Lombard V."/>
            <person name="Magnuson J.K."/>
            <person name="Kuees U."/>
            <person name="Hori C."/>
            <person name="Igarashi K."/>
            <person name="Samejima M."/>
            <person name="Held B.W."/>
            <person name="Barry K.W."/>
            <person name="LaButti K.M."/>
            <person name="Lapidus A."/>
            <person name="Lindquist E.A."/>
            <person name="Lucas S.M."/>
            <person name="Riley R."/>
            <person name="Salamov A.A."/>
            <person name="Hoffmeister D."/>
            <person name="Schwenk D."/>
            <person name="Hadar Y."/>
            <person name="Yarden O."/>
            <person name="de Vries R.P."/>
            <person name="Wiebenga A."/>
            <person name="Stenlid J."/>
            <person name="Eastwood D."/>
            <person name="Grigoriev I.V."/>
            <person name="Berka R.M."/>
            <person name="Blanchette R.A."/>
            <person name="Kersten P."/>
            <person name="Martinez A.T."/>
            <person name="Vicuna R."/>
            <person name="Cullen D."/>
        </authorList>
    </citation>
    <scope>NUCLEOTIDE SEQUENCE [LARGE SCALE GENOMIC DNA]</scope>
    <source>
        <strain evidence="3 4">B</strain>
    </source>
</reference>
<dbReference type="Pfam" id="PF20415">
    <property type="entry name" value="DUF6699"/>
    <property type="match status" value="1"/>
</dbReference>